<dbReference type="InterPro" id="IPR024779">
    <property type="entry name" value="2OGFeDO_JBP1/TET_oxygenase_dom"/>
</dbReference>
<evidence type="ECO:0000256" key="8">
    <source>
        <dbReference type="ARBA" id="ARBA00023002"/>
    </source>
</evidence>
<feature type="compositionally biased region" description="Basic and acidic residues" evidence="14">
    <location>
        <begin position="250"/>
        <end position="269"/>
    </location>
</feature>
<keyword evidence="8 13" id="KW-0560">Oxidoreductase</keyword>
<feature type="compositionally biased region" description="Basic and acidic residues" evidence="14">
    <location>
        <begin position="1324"/>
        <end position="1371"/>
    </location>
</feature>
<dbReference type="GeneTree" id="ENSGT00940000158935"/>
<dbReference type="InterPro" id="IPR002857">
    <property type="entry name" value="Znf_CXXC"/>
</dbReference>
<feature type="domain" description="CXXC-type" evidence="15">
    <location>
        <begin position="827"/>
        <end position="868"/>
    </location>
</feature>
<accession>A0A8C7K4C3</accession>
<dbReference type="GO" id="GO:0005694">
    <property type="term" value="C:chromosome"/>
    <property type="evidence" value="ECO:0007669"/>
    <property type="project" value="UniProtKB-SubCell"/>
</dbReference>
<gene>
    <name evidence="16" type="primary">LOC109879062</name>
</gene>
<dbReference type="RefSeq" id="XP_031679649.1">
    <property type="nucleotide sequence ID" value="XM_031823789.1"/>
</dbReference>
<dbReference type="GO" id="GO:0141166">
    <property type="term" value="P:chromosomal 5-methylcytosine DNA demethylation pathway"/>
    <property type="evidence" value="ECO:0007669"/>
    <property type="project" value="UniProtKB-UniRule"/>
</dbReference>
<feature type="compositionally biased region" description="Basic and acidic residues" evidence="14">
    <location>
        <begin position="431"/>
        <end position="467"/>
    </location>
</feature>
<feature type="region of interest" description="Disordered" evidence="14">
    <location>
        <begin position="617"/>
        <end position="642"/>
    </location>
</feature>
<evidence type="ECO:0000256" key="10">
    <source>
        <dbReference type="ARBA" id="ARBA00047840"/>
    </source>
</evidence>
<feature type="compositionally biased region" description="Low complexity" evidence="14">
    <location>
        <begin position="2073"/>
        <end position="2084"/>
    </location>
</feature>
<evidence type="ECO:0000256" key="13">
    <source>
        <dbReference type="RuleBase" id="RU367064"/>
    </source>
</evidence>
<feature type="compositionally biased region" description="Basic residues" evidence="14">
    <location>
        <begin position="1426"/>
        <end position="1446"/>
    </location>
</feature>
<dbReference type="EC" id="1.14.11.80" evidence="13"/>
<evidence type="ECO:0000256" key="4">
    <source>
        <dbReference type="ARBA" id="ARBA00022723"/>
    </source>
</evidence>
<feature type="compositionally biased region" description="Polar residues" evidence="14">
    <location>
        <begin position="1025"/>
        <end position="1050"/>
    </location>
</feature>
<dbReference type="GO" id="GO:0005634">
    <property type="term" value="C:nucleus"/>
    <property type="evidence" value="ECO:0007669"/>
    <property type="project" value="UniProtKB-UniRule"/>
</dbReference>
<dbReference type="Pfam" id="PF12851">
    <property type="entry name" value="Tet_JBP"/>
    <property type="match status" value="1"/>
</dbReference>
<evidence type="ECO:0000256" key="2">
    <source>
        <dbReference type="ARBA" id="ARBA00007502"/>
    </source>
</evidence>
<feature type="compositionally biased region" description="Polar residues" evidence="14">
    <location>
        <begin position="336"/>
        <end position="357"/>
    </location>
</feature>
<feature type="region of interest" description="Disordered" evidence="14">
    <location>
        <begin position="662"/>
        <end position="745"/>
    </location>
</feature>
<keyword evidence="6 13" id="KW-0862">Zinc</keyword>
<dbReference type="GO" id="GO:0003677">
    <property type="term" value="F:DNA binding"/>
    <property type="evidence" value="ECO:0007669"/>
    <property type="project" value="InterPro"/>
</dbReference>
<feature type="region of interest" description="Disordered" evidence="14">
    <location>
        <begin position="1390"/>
        <end position="1471"/>
    </location>
</feature>
<feature type="region of interest" description="Disordered" evidence="14">
    <location>
        <begin position="2394"/>
        <end position="2428"/>
    </location>
</feature>
<dbReference type="GO" id="GO:0045944">
    <property type="term" value="P:positive regulation of transcription by RNA polymerase II"/>
    <property type="evidence" value="ECO:0007669"/>
    <property type="project" value="TreeGrafter"/>
</dbReference>
<feature type="compositionally biased region" description="Low complexity" evidence="14">
    <location>
        <begin position="662"/>
        <end position="680"/>
    </location>
</feature>
<protein>
    <recommendedName>
        <fullName evidence="13">Methylcytosine dioxygenase TET</fullName>
        <ecNumber evidence="13">1.14.11.80</ecNumber>
    </recommendedName>
</protein>
<feature type="region of interest" description="Disordered" evidence="14">
    <location>
        <begin position="1024"/>
        <end position="1051"/>
    </location>
</feature>
<evidence type="ECO:0000256" key="14">
    <source>
        <dbReference type="SAM" id="MobiDB-lite"/>
    </source>
</evidence>
<keyword evidence="7 13" id="KW-0223">Dioxygenase</keyword>
<evidence type="ECO:0000256" key="9">
    <source>
        <dbReference type="ARBA" id="ARBA00023004"/>
    </source>
</evidence>
<evidence type="ECO:0000256" key="12">
    <source>
        <dbReference type="PROSITE-ProRule" id="PRU00509"/>
    </source>
</evidence>
<feature type="compositionally biased region" description="Polar residues" evidence="14">
    <location>
        <begin position="1395"/>
        <end position="1406"/>
    </location>
</feature>
<feature type="compositionally biased region" description="Acidic residues" evidence="14">
    <location>
        <begin position="419"/>
        <end position="430"/>
    </location>
</feature>
<evidence type="ECO:0000256" key="11">
    <source>
        <dbReference type="ARBA" id="ARBA00049431"/>
    </source>
</evidence>
<feature type="compositionally biased region" description="Acidic residues" evidence="14">
    <location>
        <begin position="2410"/>
        <end position="2421"/>
    </location>
</feature>
<keyword evidence="17" id="KW-1185">Reference proteome</keyword>
<dbReference type="GeneID" id="109879062"/>
<feature type="compositionally biased region" description="Pro residues" evidence="14">
    <location>
        <begin position="1"/>
        <end position="15"/>
    </location>
</feature>
<feature type="compositionally biased region" description="Basic and acidic residues" evidence="14">
    <location>
        <begin position="360"/>
        <end position="383"/>
    </location>
</feature>
<feature type="region of interest" description="Disordered" evidence="14">
    <location>
        <begin position="2027"/>
        <end position="2090"/>
    </location>
</feature>
<proteinExistence type="inferred from homology"/>
<comment type="cofactor">
    <cofactor evidence="13">
        <name>Zn(2+)</name>
        <dbReference type="ChEBI" id="CHEBI:29105"/>
    </cofactor>
    <text evidence="13">The zinc ions have a structural role.</text>
</comment>
<feature type="compositionally biased region" description="Polar residues" evidence="14">
    <location>
        <begin position="471"/>
        <end position="482"/>
    </location>
</feature>
<dbReference type="PANTHER" id="PTHR23358:SF2">
    <property type="entry name" value="METHYLCYTOSINE DIOXYGENASE TET1"/>
    <property type="match status" value="1"/>
</dbReference>
<feature type="region of interest" description="Disordered" evidence="14">
    <location>
        <begin position="784"/>
        <end position="820"/>
    </location>
</feature>
<dbReference type="PANTHER" id="PTHR23358">
    <property type="entry name" value="METHYLCYTOSINE DIOXYGENASE TET"/>
    <property type="match status" value="1"/>
</dbReference>
<keyword evidence="3" id="KW-0158">Chromosome</keyword>
<dbReference type="KEGG" id="oki:109879062"/>
<feature type="region of interest" description="Disordered" evidence="14">
    <location>
        <begin position="2104"/>
        <end position="2134"/>
    </location>
</feature>
<evidence type="ECO:0000259" key="15">
    <source>
        <dbReference type="PROSITE" id="PS51058"/>
    </source>
</evidence>
<dbReference type="InterPro" id="IPR046942">
    <property type="entry name" value="TET_oxygenase"/>
</dbReference>
<comment type="catalytic activity">
    <reaction evidence="10 13">
        <text>a 5-formyl-2'-deoxycytidine in DNA + 2-oxoglutarate + O2 = a 5-carboxyl-2'-deoxycytidine in DNA + succinate + CO2 + H(+)</text>
        <dbReference type="Rhea" id="RHEA:53832"/>
        <dbReference type="Rhea" id="RHEA-COMP:13656"/>
        <dbReference type="Rhea" id="RHEA-COMP:13657"/>
        <dbReference type="ChEBI" id="CHEBI:15378"/>
        <dbReference type="ChEBI" id="CHEBI:15379"/>
        <dbReference type="ChEBI" id="CHEBI:16526"/>
        <dbReference type="ChEBI" id="CHEBI:16810"/>
        <dbReference type="ChEBI" id="CHEBI:30031"/>
        <dbReference type="ChEBI" id="CHEBI:137731"/>
        <dbReference type="ChEBI" id="CHEBI:137732"/>
        <dbReference type="EC" id="1.14.11.80"/>
    </reaction>
</comment>
<keyword evidence="5 12" id="KW-0863">Zinc-finger</keyword>
<feature type="region of interest" description="Disordered" evidence="14">
    <location>
        <begin position="1314"/>
        <end position="1372"/>
    </location>
</feature>
<dbReference type="InterPro" id="IPR040175">
    <property type="entry name" value="TET1/2/3"/>
</dbReference>
<organism evidence="16 17">
    <name type="scientific">Oncorhynchus kisutch</name>
    <name type="common">Coho salmon</name>
    <name type="synonym">Salmo kisutch</name>
    <dbReference type="NCBI Taxonomy" id="8019"/>
    <lineage>
        <taxon>Eukaryota</taxon>
        <taxon>Metazoa</taxon>
        <taxon>Chordata</taxon>
        <taxon>Craniata</taxon>
        <taxon>Vertebrata</taxon>
        <taxon>Euteleostomi</taxon>
        <taxon>Actinopterygii</taxon>
        <taxon>Neopterygii</taxon>
        <taxon>Teleostei</taxon>
        <taxon>Protacanthopterygii</taxon>
        <taxon>Salmoniformes</taxon>
        <taxon>Salmonidae</taxon>
        <taxon>Salmoninae</taxon>
        <taxon>Oncorhynchus</taxon>
    </lineage>
</organism>
<dbReference type="GO" id="GO:0070579">
    <property type="term" value="F:DNA 5-methylcytosine dioxygenase activity"/>
    <property type="evidence" value="ECO:0007669"/>
    <property type="project" value="UniProtKB-UniRule"/>
</dbReference>
<comment type="function">
    <text evidence="13">Dioxygenase that catalyzes the conversion of the modified genomic base 5-methylcytosine (5mC) into 5-hydroxymethylcytosine (5hmC) and plays a key role in epigenetic chromatin reprogramming during embryonic development.</text>
</comment>
<feature type="compositionally biased region" description="Polar residues" evidence="14">
    <location>
        <begin position="717"/>
        <end position="745"/>
    </location>
</feature>
<evidence type="ECO:0000256" key="5">
    <source>
        <dbReference type="ARBA" id="ARBA00022771"/>
    </source>
</evidence>
<comment type="catalytic activity">
    <reaction evidence="11 13">
        <text>a 5-hydroxymethyl-2'-deoxycytidine in DNA + 2-oxoglutarate + O2 = a 5-formyl-2'-deoxycytidine in DNA + succinate + CO2 + H2O</text>
        <dbReference type="Rhea" id="RHEA:53828"/>
        <dbReference type="Rhea" id="RHEA-COMP:13315"/>
        <dbReference type="Rhea" id="RHEA-COMP:13656"/>
        <dbReference type="ChEBI" id="CHEBI:15377"/>
        <dbReference type="ChEBI" id="CHEBI:15379"/>
        <dbReference type="ChEBI" id="CHEBI:16526"/>
        <dbReference type="ChEBI" id="CHEBI:16810"/>
        <dbReference type="ChEBI" id="CHEBI:30031"/>
        <dbReference type="ChEBI" id="CHEBI:136731"/>
        <dbReference type="ChEBI" id="CHEBI:137731"/>
        <dbReference type="EC" id="1.14.11.80"/>
    </reaction>
</comment>
<sequence>MPPTPKPPKRQPPPQTRNGCKVIPTTTTTTTTAKRQISNSSKFRGKAIESPQSTPKPPRRSTTRTQAQPARSPGRSGVGRLGSQVPGGSPGRVNHAPVHVTGSVRLRSRGNPLLQHGVGEDPPGRRMSLRGMGCSKKFPPLTVKPSRGGKKARGRGARGARGQRWSERGIEQGPEESDPGSIDPSMIDQEKEVVSHDSEGQPLNLRTELEDPSCVDQQEPGVGHECEGKPLNLRTELDDTSCVDQQELGVSHDSEGKPNQRTELDDHSCIDQQEPGVGHDGEGKPLNLRTDDSASDDKHEELVAHNGDTVGTDPHNKPFSHSGQGKHSELNDPISVDQQQEKLVNTISEGNSAQFYQSHELGDSTSDERQEVSVVPKGEDKAKINLGAEQIEIEQRERDTHAEEQRGGERLEKDGKEAVEEEAVEEGEKTDEEKKKAEGEERVEIVKVKETKEREEKDERLEKREFISRPPDTSSSISVSQPQKPPLQDDMLMMQSPVHPPSVAEPATSDLVSPPLPHPHPTFTLHPTMSHDIKVLNQGAKLIQPTQTVEIHKPLKVPTTFHETSQMTSVHPVSLSLSVAFLSEPHKSLCVIPANPAPGQSPESPVSPEARQLLRPVDKETRESSNHLNVKLSSSSASSSSDLYTNAEVPITVSVPDLVPLSNNHNNYPEEPPSSSSLPYTKKDVFTTGSEPDKDIVSVSDCDLGSGPMTHNKYNQDEPQPSLPNTDTRSEPNTGSEPNTDIASVSVSDLGSVPKTSCIPNQESSSSKFSFSFSCSSESTQSSYSFDTESETGYGELSPSGHPSLDLGHLDRGTSLPRTPRIIQRRERKKRSRCGGCEPCLRKINCGQCSCCLNRRTGHQICKLRKCMELRKRRPMSLLTLTSTQVGCKDVAKPALKKPVSTVVPEDSSVNGRGPVQMAEDTCTAAEDDEEGHIPHTHPPHIHTLAQIQDGRPAALIKREPGLEDTNDGLLLQHHCSSSGTFHNGANENMAKTNGANENMAKTNGANENMAKTNGAQLIAGPESHQLSPESQNTTIQLESQSTTKSTYPKGSSELKDALLDDSIAVPLKKIKVEEPWVWSMDQSSAPLGGDDDDVYEDALSTLAAVVCFSITDRKGLEEKLCSSRSPVLRSFKTEPEDFKVDICLKSAPISPRKALNIIVKREQPSPDLSQPSIQSLVEERNISNDQAIAIEALTLLAAIPQNSPEPFRTNAQGENPTTPSMHLSNRNTPLQGSNKVLVINSPLHQTSVIRSPLHQTSVIRSPVARQAHVIQCHSRSPAATGNLSLQDLLEASSDCDRLPYDSTERAGQHLYRRADQGLGSQHNRGEGTFRQRKDMERNSKEPIERTVGKSGRNSKEPIERTVGKSGRNRDEEEVAAQLAELAFIIQSRHKQQGFHPSQHSENNPPRGTPVSAIKYNYNSEQAPPNHKKTPVKRPRTTLSKPRKKKGTEGLEEEGCKPNNRTPLYKRIPNGKTPHRARVQKVLPQPKTSSLSHKRSLFLPQAQMDLKRYLTEAQEERRQLFYYSNAHSGVKYHKTSGAVDRGRSQGYGHDNQQWSHFNGHLDPLQGQGVGQGHDCERGLYSQVSQPYVGQQHGANLKASSTIPSFTSIDSNNHRTGLNHGLSNGYSSGGQQQGYYKVERSGPVTVLSTSANGDLDLSEESTPTKHNVNSFLESPLRFLDTPTKNLLNTPSKKLSEIPSCGCMKQIIEKEEGPYYTHLGAGPSVSAVREMMENRYGEKGKAVRVEVVVYTGKEGRSSQGCPIAKWVIRRGSEEEKLLCLVRHRAGHRCESAVVVILILAWEGIPRGVADSLYQELTQTLCKYGSPTSRRCALNEDRTCACQGVDPNTCGASFSFGCSWSMYFNGCKFARSKIPRKFRLLGDMPQEEVKLEHRLQNLATDLGPVYQRLAPEAFQNQVDLEQAGQDCRLGRRAGRPFSGVTACVDFCAHAHKDTQNMNNGSTVVCTLTKEDNRAVRNIPEDEQLHVLPLYKISQRDEFGRADGQWAKIQTGALQVLSAFPREVRLLAEPVKSARKRKQEAKLKAQADKQAAAQDRKPGQSPLTPGKVKTESTNKGSKSTSSVDQSSSFKAEPQSFYSSFTPGSVGAYAPESNSPSPYHHSTPTYPTPPGRSTPGMEALSPHRPGMPSTQYGYRGPPGAQCNGSPLHYKTMGEDVNGYSPGLIRKQLAKTERCGTPGDYPPRTFKMEPNEVHCSPLVRPPHSHSTPPPSSFSAPLPHPEGLHSRLNGLPGVAEEIGDGVKGHGGHDLPHCATHLPLQAPPPLFPNPEEVKQEQEEVWSDSEHNFLDSDIGGVAVAPSHGSILIECARRELHATTPILRPDRSHPTRISLVFYQHKSLNEPDHGLHMWEAKMARREREREEEAERIGMGLDLDLEEVSPVKGKGKRGKGAGAESVEPEEEVEEEGPEEKKGVLKVPTRQAVTVARDGVVTVSPYALTQVTGPYNRWT</sequence>
<feature type="compositionally biased region" description="Basic and acidic residues" evidence="14">
    <location>
        <begin position="277"/>
        <end position="303"/>
    </location>
</feature>
<keyword evidence="9 13" id="KW-0408">Iron</keyword>
<dbReference type="Ensembl" id="ENSOKIT00005103260.1">
    <property type="protein sequence ID" value="ENSOKIP00005096456.1"/>
    <property type="gene ID" value="ENSOKIG00005042316.1"/>
</dbReference>
<comment type="catalytic activity">
    <reaction evidence="13">
        <text>a 5-methyl-2'-deoxycytidine in DNA + 2-oxoglutarate + O2 = a 5-hydroxymethyl-2'-deoxycytidine in DNA + succinate + CO2</text>
        <dbReference type="Rhea" id="RHEA:52636"/>
        <dbReference type="Rhea" id="RHEA-COMP:11370"/>
        <dbReference type="Rhea" id="RHEA-COMP:13315"/>
        <dbReference type="ChEBI" id="CHEBI:15379"/>
        <dbReference type="ChEBI" id="CHEBI:16526"/>
        <dbReference type="ChEBI" id="CHEBI:16810"/>
        <dbReference type="ChEBI" id="CHEBI:30031"/>
        <dbReference type="ChEBI" id="CHEBI:85454"/>
        <dbReference type="ChEBI" id="CHEBI:136731"/>
        <dbReference type="EC" id="1.14.11.80"/>
    </reaction>
</comment>
<comment type="subcellular location">
    <subcellularLocation>
        <location evidence="1">Chromosome</location>
    </subcellularLocation>
</comment>
<evidence type="ECO:0000256" key="1">
    <source>
        <dbReference type="ARBA" id="ARBA00004286"/>
    </source>
</evidence>
<reference evidence="16" key="1">
    <citation type="submission" date="2025-08" db="UniProtKB">
        <authorList>
            <consortium name="Ensembl"/>
        </authorList>
    </citation>
    <scope>IDENTIFICATION</scope>
</reference>
<dbReference type="Proteomes" id="UP000694557">
    <property type="component" value="Unassembled WGS sequence"/>
</dbReference>
<evidence type="ECO:0000256" key="6">
    <source>
        <dbReference type="ARBA" id="ARBA00022833"/>
    </source>
</evidence>
<keyword evidence="4 13" id="KW-0479">Metal-binding</keyword>
<feature type="compositionally biased region" description="Polar residues" evidence="14">
    <location>
        <begin position="33"/>
        <end position="42"/>
    </location>
</feature>
<evidence type="ECO:0000256" key="3">
    <source>
        <dbReference type="ARBA" id="ARBA00022454"/>
    </source>
</evidence>
<feature type="compositionally biased region" description="Basic residues" evidence="14">
    <location>
        <begin position="147"/>
        <end position="158"/>
    </location>
</feature>
<evidence type="ECO:0000313" key="16">
    <source>
        <dbReference type="Ensembl" id="ENSOKIP00005096456.1"/>
    </source>
</evidence>
<feature type="compositionally biased region" description="Low complexity" evidence="14">
    <location>
        <begin position="2110"/>
        <end position="2120"/>
    </location>
</feature>
<comment type="similarity">
    <text evidence="2 13">Belongs to the TET family.</text>
</comment>
<name>A0A8C7K4C3_ONCKI</name>
<feature type="compositionally biased region" description="Basic and acidic residues" evidence="14">
    <location>
        <begin position="393"/>
        <end position="418"/>
    </location>
</feature>
<feature type="compositionally biased region" description="Basic and acidic residues" evidence="14">
    <location>
        <begin position="681"/>
        <end position="696"/>
    </location>
</feature>
<dbReference type="GO" id="GO:0040029">
    <property type="term" value="P:epigenetic regulation of gene expression"/>
    <property type="evidence" value="ECO:0007669"/>
    <property type="project" value="InterPro"/>
</dbReference>
<evidence type="ECO:0000256" key="7">
    <source>
        <dbReference type="ARBA" id="ARBA00022964"/>
    </source>
</evidence>
<feature type="compositionally biased region" description="Basic and acidic residues" evidence="14">
    <location>
        <begin position="188"/>
        <end position="199"/>
    </location>
</feature>
<dbReference type="SMART" id="SM01333">
    <property type="entry name" value="Tet_JBP"/>
    <property type="match status" value="1"/>
</dbReference>
<feature type="region of interest" description="Disordered" evidence="14">
    <location>
        <begin position="1"/>
        <end position="496"/>
    </location>
</feature>
<dbReference type="GO" id="GO:0008270">
    <property type="term" value="F:zinc ion binding"/>
    <property type="evidence" value="ECO:0007669"/>
    <property type="project" value="UniProtKB-UniRule"/>
</dbReference>
<reference evidence="16" key="2">
    <citation type="submission" date="2025-09" db="UniProtKB">
        <authorList>
            <consortium name="Ensembl"/>
        </authorList>
    </citation>
    <scope>IDENTIFICATION</scope>
</reference>
<evidence type="ECO:0000313" key="17">
    <source>
        <dbReference type="Proteomes" id="UP000694557"/>
    </source>
</evidence>
<dbReference type="PROSITE" id="PS51058">
    <property type="entry name" value="ZF_CXXC"/>
    <property type="match status" value="1"/>
</dbReference>
<comment type="cofactor">
    <cofactor evidence="13">
        <name>Fe(2+)</name>
        <dbReference type="ChEBI" id="CHEBI:29033"/>
    </cofactor>
    <text evidence="13">Binds 1 Fe(2+) ion per subunit.</text>
</comment>